<dbReference type="Gene3D" id="2.40.170.20">
    <property type="entry name" value="TonB-dependent receptor, beta-barrel domain"/>
    <property type="match status" value="1"/>
</dbReference>
<proteinExistence type="inferred from homology"/>
<feature type="chain" id="PRO_5018144504" evidence="14">
    <location>
        <begin position="21"/>
        <end position="713"/>
    </location>
</feature>
<dbReference type="PROSITE" id="PS52016">
    <property type="entry name" value="TONB_DEPENDENT_REC_3"/>
    <property type="match status" value="1"/>
</dbReference>
<dbReference type="GO" id="GO:0015344">
    <property type="term" value="F:siderophore uptake transmembrane transporter activity"/>
    <property type="evidence" value="ECO:0007669"/>
    <property type="project" value="TreeGrafter"/>
</dbReference>
<feature type="region of interest" description="Disordered" evidence="13">
    <location>
        <begin position="370"/>
        <end position="395"/>
    </location>
</feature>
<protein>
    <submittedName>
        <fullName evidence="17">TonB-dependent receptor</fullName>
    </submittedName>
</protein>
<dbReference type="InterPro" id="IPR036942">
    <property type="entry name" value="Beta-barrel_TonB_sf"/>
</dbReference>
<dbReference type="GO" id="GO:0044718">
    <property type="term" value="P:siderophore transmembrane transport"/>
    <property type="evidence" value="ECO:0007669"/>
    <property type="project" value="TreeGrafter"/>
</dbReference>
<keyword evidence="3 11" id="KW-0813">Transport</keyword>
<dbReference type="GO" id="GO:0009279">
    <property type="term" value="C:cell outer membrane"/>
    <property type="evidence" value="ECO:0007669"/>
    <property type="project" value="UniProtKB-SubCell"/>
</dbReference>
<feature type="domain" description="TonB-dependent receptor-like beta-barrel" evidence="15">
    <location>
        <begin position="269"/>
        <end position="686"/>
    </location>
</feature>
<keyword evidence="4 11" id="KW-1134">Transmembrane beta strand</keyword>
<evidence type="ECO:0000256" key="10">
    <source>
        <dbReference type="ARBA" id="ARBA00023237"/>
    </source>
</evidence>
<keyword evidence="8 11" id="KW-0472">Membrane</keyword>
<dbReference type="PANTHER" id="PTHR30069">
    <property type="entry name" value="TONB-DEPENDENT OUTER MEMBRANE RECEPTOR"/>
    <property type="match status" value="1"/>
</dbReference>
<accession>A0A3N0VKB8</accession>
<evidence type="ECO:0000259" key="16">
    <source>
        <dbReference type="Pfam" id="PF07715"/>
    </source>
</evidence>
<evidence type="ECO:0000256" key="13">
    <source>
        <dbReference type="SAM" id="MobiDB-lite"/>
    </source>
</evidence>
<evidence type="ECO:0000256" key="12">
    <source>
        <dbReference type="RuleBase" id="RU003357"/>
    </source>
</evidence>
<feature type="compositionally biased region" description="Low complexity" evidence="13">
    <location>
        <begin position="375"/>
        <end position="390"/>
    </location>
</feature>
<dbReference type="InterPro" id="IPR000531">
    <property type="entry name" value="Beta-barrel_TonB"/>
</dbReference>
<keyword evidence="6 14" id="KW-0732">Signal</keyword>
<evidence type="ECO:0000256" key="11">
    <source>
        <dbReference type="PROSITE-ProRule" id="PRU01360"/>
    </source>
</evidence>
<evidence type="ECO:0000256" key="8">
    <source>
        <dbReference type="ARBA" id="ARBA00023136"/>
    </source>
</evidence>
<evidence type="ECO:0000256" key="1">
    <source>
        <dbReference type="ARBA" id="ARBA00004571"/>
    </source>
</evidence>
<evidence type="ECO:0000256" key="14">
    <source>
        <dbReference type="SAM" id="SignalP"/>
    </source>
</evidence>
<dbReference type="RefSeq" id="WP_123210066.1">
    <property type="nucleotide sequence ID" value="NZ_RJVO01000001.1"/>
</dbReference>
<dbReference type="Pfam" id="PF07715">
    <property type="entry name" value="Plug"/>
    <property type="match status" value="1"/>
</dbReference>
<evidence type="ECO:0000256" key="4">
    <source>
        <dbReference type="ARBA" id="ARBA00022452"/>
    </source>
</evidence>
<dbReference type="SUPFAM" id="SSF56935">
    <property type="entry name" value="Porins"/>
    <property type="match status" value="1"/>
</dbReference>
<dbReference type="InterPro" id="IPR039426">
    <property type="entry name" value="TonB-dep_rcpt-like"/>
</dbReference>
<evidence type="ECO:0000256" key="6">
    <source>
        <dbReference type="ARBA" id="ARBA00022729"/>
    </source>
</evidence>
<dbReference type="InterPro" id="IPR012910">
    <property type="entry name" value="Plug_dom"/>
</dbReference>
<keyword evidence="10 11" id="KW-0998">Cell outer membrane</keyword>
<dbReference type="PANTHER" id="PTHR30069:SF29">
    <property type="entry name" value="HEMOGLOBIN AND HEMOGLOBIN-HAPTOGLOBIN-BINDING PROTEIN 1-RELATED"/>
    <property type="match status" value="1"/>
</dbReference>
<dbReference type="Pfam" id="PF00593">
    <property type="entry name" value="TonB_dep_Rec_b-barrel"/>
    <property type="match status" value="1"/>
</dbReference>
<dbReference type="AlphaFoldDB" id="A0A3N0VKB8"/>
<gene>
    <name evidence="17" type="ORF">ED208_01400</name>
</gene>
<evidence type="ECO:0000256" key="3">
    <source>
        <dbReference type="ARBA" id="ARBA00022448"/>
    </source>
</evidence>
<evidence type="ECO:0000313" key="17">
    <source>
        <dbReference type="EMBL" id="ROH93212.1"/>
    </source>
</evidence>
<dbReference type="InterPro" id="IPR037066">
    <property type="entry name" value="Plug_dom_sf"/>
</dbReference>
<evidence type="ECO:0000313" key="18">
    <source>
        <dbReference type="Proteomes" id="UP000282106"/>
    </source>
</evidence>
<reference evidence="17 18" key="1">
    <citation type="submission" date="2018-10" db="EMBL/GenBank/DDBJ databases">
        <authorList>
            <person name="Chen W.-M."/>
        </authorList>
    </citation>
    <scope>NUCLEOTIDE SEQUENCE [LARGE SCALE GENOMIC DNA]</scope>
    <source>
        <strain evidence="17 18">THS-13</strain>
    </source>
</reference>
<dbReference type="CDD" id="cd01347">
    <property type="entry name" value="ligand_gated_channel"/>
    <property type="match status" value="1"/>
</dbReference>
<dbReference type="Proteomes" id="UP000282106">
    <property type="component" value="Unassembled WGS sequence"/>
</dbReference>
<feature type="signal peptide" evidence="14">
    <location>
        <begin position="1"/>
        <end position="20"/>
    </location>
</feature>
<evidence type="ECO:0000256" key="5">
    <source>
        <dbReference type="ARBA" id="ARBA00022692"/>
    </source>
</evidence>
<comment type="caution">
    <text evidence="17">The sequence shown here is derived from an EMBL/GenBank/DDBJ whole genome shotgun (WGS) entry which is preliminary data.</text>
</comment>
<sequence>MFTPRHLAVAAALVAAPAYADSVLLDPVQVTATRGSASSFEVAQPVTVLGAEDIGNQSPQVMGELLRGESGVYFQQTGPGQGMAIVRGLKGSGVLHLVDGFRLNNAFFRSAPSQYIALLDPWNVDQIEIVRGPSSTLYGSDAMGGVIQVRTPETRFSGSQIGTAAETRLHYGSADSAKVGRVKLAAGNEKLSLAAGYTIANYGDRKIGGLGQSADGAGNISLSDTVGPGEYTARAYDFKAIWAATPADELSFAVQYFEVPQLFRYNEMVPGSNPPPASRIQAIYDNNRAFYHLRWRHSAPLAFVDSLEVHLGRQIINDDRFDNPSANPTRYDREQNRSTLDGLTVAAQTVLNPQHTLRYGTELYRDAVDSTKQRSGNSGASYTASSGTTSFKSRFPNGASTDNYGVYLEDLWAFAPAWQANLGGRVNYTSTTLPAAPESDRTIAGEVDNTDYSAQLGLRYAISPSLAWTSNLGRGYRAPNIFDLALVGDRGGSPARPFVANTNLKPESLLSLDTGLKYRSGGTVGEFSIFYFGYRDQISTDNPTRVVPQGEQGCTDAAGCYQAENLPSATYYGFEGSLRQQLLARITARATLNYTWAEKELANGSKEPGNRIPPLNGVLGLDWQALPKLVIAPSVWFNDSQHRLDGLDQTDARIADGGTPGFAVVDLALRWSPSERLRLQLVGENLFDKSYREHASGIDGRGRGVGLTLEAAL</sequence>
<evidence type="ECO:0000256" key="2">
    <source>
        <dbReference type="ARBA" id="ARBA00008143"/>
    </source>
</evidence>
<dbReference type="EMBL" id="RJVO01000001">
    <property type="protein sequence ID" value="ROH93212.1"/>
    <property type="molecule type" value="Genomic_DNA"/>
</dbReference>
<evidence type="ECO:0000256" key="9">
    <source>
        <dbReference type="ARBA" id="ARBA00023170"/>
    </source>
</evidence>
<dbReference type="Gene3D" id="2.170.130.10">
    <property type="entry name" value="TonB-dependent receptor, plug domain"/>
    <property type="match status" value="1"/>
</dbReference>
<keyword evidence="7 12" id="KW-0798">TonB box</keyword>
<comment type="similarity">
    <text evidence="2">Belongs to the TonB-dependent receptor family. Hemoglobin/haptoglobin binding protein subfamily.</text>
</comment>
<keyword evidence="5 11" id="KW-0812">Transmembrane</keyword>
<dbReference type="InParanoid" id="A0A3N0VKB8"/>
<feature type="domain" description="TonB-dependent receptor plug" evidence="16">
    <location>
        <begin position="41"/>
        <end position="146"/>
    </location>
</feature>
<keyword evidence="18" id="KW-1185">Reference proteome</keyword>
<evidence type="ECO:0000259" key="15">
    <source>
        <dbReference type="Pfam" id="PF00593"/>
    </source>
</evidence>
<organism evidence="17 18">
    <name type="scientific">Stagnimonas aquatica</name>
    <dbReference type="NCBI Taxonomy" id="2689987"/>
    <lineage>
        <taxon>Bacteria</taxon>
        <taxon>Pseudomonadati</taxon>
        <taxon>Pseudomonadota</taxon>
        <taxon>Gammaproteobacteria</taxon>
        <taxon>Nevskiales</taxon>
        <taxon>Nevskiaceae</taxon>
        <taxon>Stagnimonas</taxon>
    </lineage>
</organism>
<comment type="subcellular location">
    <subcellularLocation>
        <location evidence="1 11">Cell outer membrane</location>
        <topology evidence="1 11">Multi-pass membrane protein</topology>
    </subcellularLocation>
</comment>
<keyword evidence="9 17" id="KW-0675">Receptor</keyword>
<evidence type="ECO:0000256" key="7">
    <source>
        <dbReference type="ARBA" id="ARBA00023077"/>
    </source>
</evidence>
<name>A0A3N0VKB8_9GAMM</name>